<feature type="chain" id="PRO_5037642216" description="DUF5666 domain-containing protein" evidence="1">
    <location>
        <begin position="25"/>
        <end position="125"/>
    </location>
</feature>
<organism evidence="2 3">
    <name type="scientific">Nitratireductor aestuarii</name>
    <dbReference type="NCBI Taxonomy" id="1735103"/>
    <lineage>
        <taxon>Bacteria</taxon>
        <taxon>Pseudomonadati</taxon>
        <taxon>Pseudomonadota</taxon>
        <taxon>Alphaproteobacteria</taxon>
        <taxon>Hyphomicrobiales</taxon>
        <taxon>Phyllobacteriaceae</taxon>
        <taxon>Nitratireductor</taxon>
    </lineage>
</organism>
<protein>
    <recommendedName>
        <fullName evidence="4">DUF5666 domain-containing protein</fullName>
    </recommendedName>
</protein>
<evidence type="ECO:0008006" key="4">
    <source>
        <dbReference type="Google" id="ProtNLM"/>
    </source>
</evidence>
<dbReference type="Pfam" id="PF19649">
    <property type="entry name" value="DUF6152"/>
    <property type="match status" value="1"/>
</dbReference>
<keyword evidence="1" id="KW-0732">Signal</keyword>
<evidence type="ECO:0000313" key="3">
    <source>
        <dbReference type="Proteomes" id="UP000636264"/>
    </source>
</evidence>
<dbReference type="InterPro" id="IPR046150">
    <property type="entry name" value="DUF6152"/>
</dbReference>
<reference evidence="2" key="2">
    <citation type="submission" date="2020-09" db="EMBL/GenBank/DDBJ databases">
        <authorList>
            <person name="Sun Q."/>
            <person name="Zhou Y."/>
        </authorList>
    </citation>
    <scope>NUCLEOTIDE SEQUENCE</scope>
    <source>
        <strain evidence="2">CGMCC 1.15320</strain>
    </source>
</reference>
<feature type="signal peptide" evidence="1">
    <location>
        <begin position="1"/>
        <end position="24"/>
    </location>
</feature>
<name>A0A916S1W0_9HYPH</name>
<gene>
    <name evidence="2" type="ORF">GCM10011385_34440</name>
</gene>
<dbReference type="AlphaFoldDB" id="A0A916S1W0"/>
<comment type="caution">
    <text evidence="2">The sequence shown here is derived from an EMBL/GenBank/DDBJ whole genome shotgun (WGS) entry which is preliminary data.</text>
</comment>
<dbReference type="EMBL" id="BMIF01000013">
    <property type="protein sequence ID" value="GGA77427.1"/>
    <property type="molecule type" value="Genomic_DNA"/>
</dbReference>
<evidence type="ECO:0000256" key="1">
    <source>
        <dbReference type="SAM" id="SignalP"/>
    </source>
</evidence>
<keyword evidence="3" id="KW-1185">Reference proteome</keyword>
<dbReference type="RefSeq" id="WP_188722342.1">
    <property type="nucleotide sequence ID" value="NZ_BMIF01000013.1"/>
</dbReference>
<proteinExistence type="predicted"/>
<accession>A0A916S1W0</accession>
<sequence length="125" mass="13536">MAPKPQTILAGFFASTLFATTALAHHGWSWAEGEQSELKGTIQEISFAPPHPSLVVEAGGETWEVDLANPTQTQRSGFVPGAANVGDEVTVVGNRSLDKNEKLMKAVRITIGDKSFDIYPDRIRN</sequence>
<dbReference type="Proteomes" id="UP000636264">
    <property type="component" value="Unassembled WGS sequence"/>
</dbReference>
<reference evidence="2" key="1">
    <citation type="journal article" date="2014" name="Int. J. Syst. Evol. Microbiol.">
        <title>Complete genome sequence of Corynebacterium casei LMG S-19264T (=DSM 44701T), isolated from a smear-ripened cheese.</title>
        <authorList>
            <consortium name="US DOE Joint Genome Institute (JGI-PGF)"/>
            <person name="Walter F."/>
            <person name="Albersmeier A."/>
            <person name="Kalinowski J."/>
            <person name="Ruckert C."/>
        </authorList>
    </citation>
    <scope>NUCLEOTIDE SEQUENCE</scope>
    <source>
        <strain evidence="2">CGMCC 1.15320</strain>
    </source>
</reference>
<evidence type="ECO:0000313" key="2">
    <source>
        <dbReference type="EMBL" id="GGA77427.1"/>
    </source>
</evidence>